<evidence type="ECO:0000313" key="2">
    <source>
        <dbReference type="EMBL" id="KIY47927.1"/>
    </source>
</evidence>
<name>A0A0D7AAA6_9AGAR</name>
<feature type="region of interest" description="Disordered" evidence="1">
    <location>
        <begin position="1"/>
        <end position="24"/>
    </location>
</feature>
<feature type="region of interest" description="Disordered" evidence="1">
    <location>
        <begin position="237"/>
        <end position="260"/>
    </location>
</feature>
<proteinExistence type="predicted"/>
<dbReference type="OrthoDB" id="3228154at2759"/>
<reference evidence="2 3" key="1">
    <citation type="journal article" date="2015" name="Fungal Genet. Biol.">
        <title>Evolution of novel wood decay mechanisms in Agaricales revealed by the genome sequences of Fistulina hepatica and Cylindrobasidium torrendii.</title>
        <authorList>
            <person name="Floudas D."/>
            <person name="Held B.W."/>
            <person name="Riley R."/>
            <person name="Nagy L.G."/>
            <person name="Koehler G."/>
            <person name="Ransdell A.S."/>
            <person name="Younus H."/>
            <person name="Chow J."/>
            <person name="Chiniquy J."/>
            <person name="Lipzen A."/>
            <person name="Tritt A."/>
            <person name="Sun H."/>
            <person name="Haridas S."/>
            <person name="LaButti K."/>
            <person name="Ohm R.A."/>
            <person name="Kues U."/>
            <person name="Blanchette R.A."/>
            <person name="Grigoriev I.V."/>
            <person name="Minto R.E."/>
            <person name="Hibbett D.S."/>
        </authorList>
    </citation>
    <scope>NUCLEOTIDE SEQUENCE [LARGE SCALE GENOMIC DNA]</scope>
    <source>
        <strain evidence="2 3">ATCC 64428</strain>
    </source>
</reference>
<feature type="region of interest" description="Disordered" evidence="1">
    <location>
        <begin position="110"/>
        <end position="137"/>
    </location>
</feature>
<gene>
    <name evidence="2" type="ORF">FISHEDRAFT_74172</name>
</gene>
<organism evidence="2 3">
    <name type="scientific">Fistulina hepatica ATCC 64428</name>
    <dbReference type="NCBI Taxonomy" id="1128425"/>
    <lineage>
        <taxon>Eukaryota</taxon>
        <taxon>Fungi</taxon>
        <taxon>Dikarya</taxon>
        <taxon>Basidiomycota</taxon>
        <taxon>Agaricomycotina</taxon>
        <taxon>Agaricomycetes</taxon>
        <taxon>Agaricomycetidae</taxon>
        <taxon>Agaricales</taxon>
        <taxon>Fistulinaceae</taxon>
        <taxon>Fistulina</taxon>
    </lineage>
</organism>
<dbReference type="EMBL" id="KN881912">
    <property type="protein sequence ID" value="KIY47927.1"/>
    <property type="molecule type" value="Genomic_DNA"/>
</dbReference>
<evidence type="ECO:0000256" key="1">
    <source>
        <dbReference type="SAM" id="MobiDB-lite"/>
    </source>
</evidence>
<sequence>MLLRDKTNDNTNPSKRRKNTHTHYKTLSLSASKAAPTCTVSLANAAVTSASARSPYLLSTAVDLPDSPPVSPSSCSLPFPCVPVPMPRPVDDDGQGILCASVIPRRRRANSLPGKVITTPPRKRSRRSASVSSKHVSAPGRDLQLMLLVQRSVAFRISQRSSRGTVAFAPSDDDSGMDIDIDMQCDSFDAQDRLLVQRITAVLEKERRSQQDAPAPVSSPQLVASLILRHNEKSALRARSHVTSPISRPSSPLSSGRCTM</sequence>
<feature type="compositionally biased region" description="Low complexity" evidence="1">
    <location>
        <begin position="244"/>
        <end position="260"/>
    </location>
</feature>
<dbReference type="AlphaFoldDB" id="A0A0D7AAA6"/>
<feature type="compositionally biased region" description="Basic residues" evidence="1">
    <location>
        <begin position="14"/>
        <end position="24"/>
    </location>
</feature>
<accession>A0A0D7AAA6</accession>
<keyword evidence="3" id="KW-1185">Reference proteome</keyword>
<dbReference type="Proteomes" id="UP000054144">
    <property type="component" value="Unassembled WGS sequence"/>
</dbReference>
<protein>
    <submittedName>
        <fullName evidence="2">Uncharacterized protein</fullName>
    </submittedName>
</protein>
<feature type="compositionally biased region" description="Low complexity" evidence="1">
    <location>
        <begin position="128"/>
        <end position="137"/>
    </location>
</feature>
<evidence type="ECO:0000313" key="3">
    <source>
        <dbReference type="Proteomes" id="UP000054144"/>
    </source>
</evidence>